<dbReference type="UniPathway" id="UPA00109">
    <property type="reaction ID" value="UER00182"/>
</dbReference>
<dbReference type="GO" id="GO:0042802">
    <property type="term" value="F:identical protein binding"/>
    <property type="evidence" value="ECO:0007669"/>
    <property type="project" value="TreeGrafter"/>
</dbReference>
<protein>
    <recommendedName>
        <fullName evidence="10">ATP-dependent 6-phosphofructokinase</fullName>
        <shortName evidence="10">ATP-PFK</shortName>
        <shortName evidence="10">Phosphofructokinase</shortName>
        <ecNumber evidence="10">2.7.1.11</ecNumber>
    </recommendedName>
    <alternativeName>
        <fullName evidence="10">Phosphohexokinase</fullName>
    </alternativeName>
</protein>
<comment type="caution">
    <text evidence="10">Lacks conserved residue(s) required for the propagation of feature annotation.</text>
</comment>
<comment type="similarity">
    <text evidence="10">Belongs to the phosphofructokinase type A (PFKA) family. Mixed-substrate PFK group III subfamily.</text>
</comment>
<comment type="subcellular location">
    <subcellularLocation>
        <location evidence="2 10">Cytoplasm</location>
    </subcellularLocation>
</comment>
<feature type="active site" description="Proton acceptor" evidence="10">
    <location>
        <position position="143"/>
    </location>
</feature>
<dbReference type="GO" id="GO:0006002">
    <property type="term" value="P:fructose 6-phosphate metabolic process"/>
    <property type="evidence" value="ECO:0007669"/>
    <property type="project" value="InterPro"/>
</dbReference>
<evidence type="ECO:0000256" key="8">
    <source>
        <dbReference type="ARBA" id="ARBA00022842"/>
    </source>
</evidence>
<dbReference type="AlphaFoldDB" id="A3ZY09"/>
<evidence type="ECO:0000256" key="5">
    <source>
        <dbReference type="ARBA" id="ARBA00022679"/>
    </source>
</evidence>
<dbReference type="GO" id="GO:0070095">
    <property type="term" value="F:fructose-6-phosphate binding"/>
    <property type="evidence" value="ECO:0007669"/>
    <property type="project" value="TreeGrafter"/>
</dbReference>
<comment type="subunit">
    <text evidence="10">Homodimer or homotetramer.</text>
</comment>
<evidence type="ECO:0000256" key="10">
    <source>
        <dbReference type="HAMAP-Rule" id="MF_01976"/>
    </source>
</evidence>
<keyword evidence="7 10" id="KW-0418">Kinase</keyword>
<keyword evidence="8 10" id="KW-0460">Magnesium</keyword>
<dbReference type="HOGENOM" id="CLU_020655_0_0_0"/>
<dbReference type="GO" id="GO:0030388">
    <property type="term" value="P:fructose 1,6-bisphosphate metabolic process"/>
    <property type="evidence" value="ECO:0007669"/>
    <property type="project" value="TreeGrafter"/>
</dbReference>
<dbReference type="InterPro" id="IPR012829">
    <property type="entry name" value="Phosphofructokinase_III"/>
</dbReference>
<feature type="binding site" description="in other chain" evidence="10">
    <location>
        <begin position="141"/>
        <end position="143"/>
    </location>
    <ligand>
        <name>substrate</name>
        <note>ligand shared between dimeric partners</note>
    </ligand>
</feature>
<dbReference type="Pfam" id="PF00365">
    <property type="entry name" value="PFK"/>
    <property type="match status" value="1"/>
</dbReference>
<name>A3ZY09_9BACT</name>
<dbReference type="OrthoDB" id="9802503at2"/>
<dbReference type="InterPro" id="IPR035966">
    <property type="entry name" value="PKF_sf"/>
</dbReference>
<dbReference type="GO" id="GO:0003872">
    <property type="term" value="F:6-phosphofructokinase activity"/>
    <property type="evidence" value="ECO:0007669"/>
    <property type="project" value="UniProtKB-UniRule"/>
</dbReference>
<proteinExistence type="inferred from homology"/>
<comment type="catalytic activity">
    <reaction evidence="10">
        <text>beta-D-fructose 6-phosphate + ATP = beta-D-fructose 1,6-bisphosphate + ADP + H(+)</text>
        <dbReference type="Rhea" id="RHEA:16109"/>
        <dbReference type="ChEBI" id="CHEBI:15378"/>
        <dbReference type="ChEBI" id="CHEBI:30616"/>
        <dbReference type="ChEBI" id="CHEBI:32966"/>
        <dbReference type="ChEBI" id="CHEBI:57634"/>
        <dbReference type="ChEBI" id="CHEBI:456216"/>
        <dbReference type="EC" id="2.7.1.11"/>
    </reaction>
</comment>
<evidence type="ECO:0000313" key="12">
    <source>
        <dbReference type="EMBL" id="EAQ78720.1"/>
    </source>
</evidence>
<dbReference type="GO" id="GO:0005945">
    <property type="term" value="C:6-phosphofructokinase complex"/>
    <property type="evidence" value="ECO:0007669"/>
    <property type="project" value="TreeGrafter"/>
</dbReference>
<feature type="binding site" evidence="10">
    <location>
        <position position="178"/>
    </location>
    <ligand>
        <name>substrate</name>
        <note>ligand shared between dimeric partners</note>
    </ligand>
</feature>
<reference evidence="12 13" key="1">
    <citation type="submission" date="2006-02" db="EMBL/GenBank/DDBJ databases">
        <authorList>
            <person name="Amann R."/>
            <person name="Ferriera S."/>
            <person name="Johnson J."/>
            <person name="Kravitz S."/>
            <person name="Halpern A."/>
            <person name="Remington K."/>
            <person name="Beeson K."/>
            <person name="Tran B."/>
            <person name="Rogers Y.-H."/>
            <person name="Friedman R."/>
            <person name="Venter J.C."/>
        </authorList>
    </citation>
    <scope>NUCLEOTIDE SEQUENCE [LARGE SCALE GENOMIC DNA]</scope>
    <source>
        <strain evidence="12 13">DSM 3645</strain>
    </source>
</reference>
<dbReference type="Proteomes" id="UP000004358">
    <property type="component" value="Unassembled WGS sequence"/>
</dbReference>
<dbReference type="PANTHER" id="PTHR13697:SF52">
    <property type="entry name" value="ATP-DEPENDENT 6-PHOSPHOFRUCTOKINASE 3"/>
    <property type="match status" value="1"/>
</dbReference>
<feature type="binding site" description="in other chain" evidence="10">
    <location>
        <begin position="287"/>
        <end position="290"/>
    </location>
    <ligand>
        <name>substrate</name>
        <note>ligand shared between dimeric partners</note>
    </ligand>
</feature>
<keyword evidence="9 10" id="KW-0324">Glycolysis</keyword>
<dbReference type="GO" id="GO:0048029">
    <property type="term" value="F:monosaccharide binding"/>
    <property type="evidence" value="ECO:0007669"/>
    <property type="project" value="TreeGrafter"/>
</dbReference>
<feature type="domain" description="Phosphofructokinase" evidence="11">
    <location>
        <begin position="7"/>
        <end position="312"/>
    </location>
</feature>
<comment type="function">
    <text evidence="10">Catalyzes the phosphorylation of D-fructose 6-phosphate to fructose 1,6-bisphosphate by ATP, the first committing step of glycolysis.</text>
</comment>
<feature type="binding site" evidence="10">
    <location>
        <begin position="78"/>
        <end position="79"/>
    </location>
    <ligand>
        <name>ATP</name>
        <dbReference type="ChEBI" id="CHEBI:30616"/>
    </ligand>
</feature>
<evidence type="ECO:0000256" key="7">
    <source>
        <dbReference type="ARBA" id="ARBA00022777"/>
    </source>
</evidence>
<feature type="binding site" evidence="10">
    <location>
        <position position="15"/>
    </location>
    <ligand>
        <name>ATP</name>
        <dbReference type="ChEBI" id="CHEBI:30616"/>
    </ligand>
</feature>
<feature type="site" description="Important for substrate specificity; cannot use PPi as phosphoryl donor" evidence="10">
    <location>
        <position position="120"/>
    </location>
</feature>
<dbReference type="GO" id="GO:0016208">
    <property type="term" value="F:AMP binding"/>
    <property type="evidence" value="ECO:0007669"/>
    <property type="project" value="TreeGrafter"/>
</dbReference>
<dbReference type="PANTHER" id="PTHR13697">
    <property type="entry name" value="PHOSPHOFRUCTOKINASE"/>
    <property type="match status" value="1"/>
</dbReference>
<dbReference type="NCBIfam" id="NF002872">
    <property type="entry name" value="PRK03202.1"/>
    <property type="match status" value="1"/>
</dbReference>
<feature type="binding site" evidence="10">
    <location>
        <position position="281"/>
    </location>
    <ligand>
        <name>substrate</name>
        <note>ligand shared between dimeric partners</note>
    </ligand>
</feature>
<comment type="caution">
    <text evidence="12">The sequence shown here is derived from an EMBL/GenBank/DDBJ whole genome shotgun (WGS) entry which is preliminary data.</text>
</comment>
<dbReference type="GO" id="GO:0005524">
    <property type="term" value="F:ATP binding"/>
    <property type="evidence" value="ECO:0007669"/>
    <property type="project" value="UniProtKB-KW"/>
</dbReference>
<dbReference type="STRING" id="314230.DSM3645_08005"/>
<dbReference type="RefSeq" id="WP_002655197.1">
    <property type="nucleotide sequence ID" value="NZ_CH672377.1"/>
</dbReference>
<keyword evidence="10" id="KW-0547">Nucleotide-binding</keyword>
<evidence type="ECO:0000256" key="4">
    <source>
        <dbReference type="ARBA" id="ARBA00022490"/>
    </source>
</evidence>
<dbReference type="Gene3D" id="3.40.50.460">
    <property type="entry name" value="Phosphofructokinase domain"/>
    <property type="match status" value="1"/>
</dbReference>
<gene>
    <name evidence="10" type="primary">pfkA</name>
    <name evidence="12" type="ORF">DSM3645_08005</name>
</gene>
<accession>A3ZY09</accession>
<dbReference type="eggNOG" id="COG0205">
    <property type="taxonomic scope" value="Bacteria"/>
</dbReference>
<dbReference type="GO" id="GO:0046872">
    <property type="term" value="F:metal ion binding"/>
    <property type="evidence" value="ECO:0007669"/>
    <property type="project" value="UniProtKB-KW"/>
</dbReference>
<dbReference type="PRINTS" id="PR00476">
    <property type="entry name" value="PHFRCTKINASE"/>
</dbReference>
<feature type="binding site" evidence="10">
    <location>
        <begin position="118"/>
        <end position="121"/>
    </location>
    <ligand>
        <name>ATP</name>
        <dbReference type="ChEBI" id="CHEBI:30616"/>
    </ligand>
</feature>
<dbReference type="GO" id="GO:0047334">
    <property type="term" value="F:diphosphate-fructose-6-phosphate 1-phosphotransferase activity"/>
    <property type="evidence" value="ECO:0007669"/>
    <property type="project" value="InterPro"/>
</dbReference>
<dbReference type="EC" id="2.7.1.11" evidence="10"/>
<keyword evidence="6 10" id="KW-0479">Metal-binding</keyword>
<evidence type="ECO:0000259" key="11">
    <source>
        <dbReference type="Pfam" id="PF00365"/>
    </source>
</evidence>
<dbReference type="FunFam" id="3.40.50.460:FF:000002">
    <property type="entry name" value="ATP-dependent 6-phosphofructokinase"/>
    <property type="match status" value="1"/>
</dbReference>
<dbReference type="HAMAP" id="MF_01976">
    <property type="entry name" value="Phosphofructokinase_III"/>
    <property type="match status" value="1"/>
</dbReference>
<evidence type="ECO:0000256" key="6">
    <source>
        <dbReference type="ARBA" id="ARBA00022723"/>
    </source>
</evidence>
<comment type="cofactor">
    <cofactor evidence="1 10">
        <name>Mg(2+)</name>
        <dbReference type="ChEBI" id="CHEBI:18420"/>
    </cofactor>
</comment>
<dbReference type="PROSITE" id="PS00433">
    <property type="entry name" value="PHOSPHOFRUCTOKINASE"/>
    <property type="match status" value="1"/>
</dbReference>
<dbReference type="GO" id="GO:0061621">
    <property type="term" value="P:canonical glycolysis"/>
    <property type="evidence" value="ECO:0007669"/>
    <property type="project" value="TreeGrafter"/>
</dbReference>
<keyword evidence="5 10" id="KW-0808">Transferase</keyword>
<evidence type="ECO:0000313" key="13">
    <source>
        <dbReference type="Proteomes" id="UP000004358"/>
    </source>
</evidence>
<evidence type="ECO:0000256" key="9">
    <source>
        <dbReference type="ARBA" id="ARBA00023152"/>
    </source>
</evidence>
<feature type="binding site" evidence="10">
    <location>
        <position position="119"/>
    </location>
    <ligand>
        <name>Mg(2+)</name>
        <dbReference type="ChEBI" id="CHEBI:18420"/>
        <note>catalytic</note>
    </ligand>
</feature>
<evidence type="ECO:0000256" key="2">
    <source>
        <dbReference type="ARBA" id="ARBA00004496"/>
    </source>
</evidence>
<dbReference type="InterPro" id="IPR015912">
    <property type="entry name" value="Phosphofructokinase_CS"/>
</dbReference>
<feature type="binding site" description="in other chain" evidence="10">
    <location>
        <begin position="185"/>
        <end position="187"/>
    </location>
    <ligand>
        <name>substrate</name>
        <note>ligand shared between dimeric partners</note>
    </ligand>
</feature>
<organism evidence="12 13">
    <name type="scientific">Blastopirellula marina DSM 3645</name>
    <dbReference type="NCBI Taxonomy" id="314230"/>
    <lineage>
        <taxon>Bacteria</taxon>
        <taxon>Pseudomonadati</taxon>
        <taxon>Planctomycetota</taxon>
        <taxon>Planctomycetia</taxon>
        <taxon>Pirellulales</taxon>
        <taxon>Pirellulaceae</taxon>
        <taxon>Blastopirellula</taxon>
    </lineage>
</organism>
<keyword evidence="4 10" id="KW-0963">Cytoplasm</keyword>
<sequence>MASKAKRIGILTSGGDCPGLNAVIRGAVKTANRLGFDTIGFLKGYEGLVDPVQYVPLNDENTRGILGRGGTILGSTNKGRFAATVGINDRVELCPQLMKKVKGTFDQLSLSGLICIGGDGSLAVAQQFHEYGLPVVGVPKTIDNDLSATAFTFGFDSAVECGTEALDRLQTTAASHERIMVMEVMGRHAGWIALHSGIGGGADVILIPEIQWNFDIVCEKILERYKAGKKFTLIVVAEGAHLPDKGMVTQESEKSDRQTRLGGIGQIIAAEIERRLHFEARTVVLGHLQRGGAPTTFDRVLATQFGAHAVRTIVERRFGHMVCYSPPNIESVPILEAVHQLRTVHPDSSAVQAAQAMGISFGNCALHETPFQRYVTQHEHELATDDTTALLESALQSLVGAEA</sequence>
<dbReference type="InterPro" id="IPR000023">
    <property type="entry name" value="Phosphofructokinase_dom"/>
</dbReference>
<keyword evidence="10" id="KW-0067">ATP-binding</keyword>
<dbReference type="Gene3D" id="3.40.50.450">
    <property type="match status" value="1"/>
</dbReference>
<dbReference type="InterPro" id="IPR022953">
    <property type="entry name" value="ATP_PFK"/>
</dbReference>
<evidence type="ECO:0000256" key="3">
    <source>
        <dbReference type="ARBA" id="ARBA00004679"/>
    </source>
</evidence>
<dbReference type="EMBL" id="AANZ01000019">
    <property type="protein sequence ID" value="EAQ78720.1"/>
    <property type="molecule type" value="Genomic_DNA"/>
</dbReference>
<feature type="binding site" description="in other chain" evidence="10">
    <location>
        <position position="238"/>
    </location>
    <ligand>
        <name>substrate</name>
        <note>ligand shared between dimeric partners</note>
    </ligand>
</feature>
<comment type="pathway">
    <text evidence="3 10">Carbohydrate degradation; glycolysis; D-glyceraldehyde 3-phosphate and glycerone phosphate from D-glucose: step 3/4.</text>
</comment>
<dbReference type="SUPFAM" id="SSF53784">
    <property type="entry name" value="Phosphofructokinase"/>
    <property type="match status" value="1"/>
</dbReference>
<evidence type="ECO:0000256" key="1">
    <source>
        <dbReference type="ARBA" id="ARBA00001946"/>
    </source>
</evidence>